<dbReference type="SMART" id="SM00389">
    <property type="entry name" value="HOX"/>
    <property type="match status" value="1"/>
</dbReference>
<dbReference type="GO" id="GO:0048468">
    <property type="term" value="P:cell development"/>
    <property type="evidence" value="ECO:0007669"/>
    <property type="project" value="TreeGrafter"/>
</dbReference>
<dbReference type="PROSITE" id="PS50071">
    <property type="entry name" value="HOMEOBOX_2"/>
    <property type="match status" value="1"/>
</dbReference>
<name>T1P9X8_MUSDO</name>
<evidence type="ECO:0000256" key="10">
    <source>
        <dbReference type="SAM" id="MobiDB-lite"/>
    </source>
</evidence>
<feature type="region of interest" description="Disordered" evidence="10">
    <location>
        <begin position="1"/>
        <end position="23"/>
    </location>
</feature>
<dbReference type="PANTHER" id="PTHR11211">
    <property type="entry name" value="IROQUOIS-CLASS HOMEODOMAIN PROTEIN IRX"/>
    <property type="match status" value="1"/>
</dbReference>
<evidence type="ECO:0000256" key="9">
    <source>
        <dbReference type="PROSITE-ProRule" id="PRU00108"/>
    </source>
</evidence>
<feature type="region of interest" description="Disordered" evidence="10">
    <location>
        <begin position="132"/>
        <end position="182"/>
    </location>
</feature>
<dbReference type="GO" id="GO:0001654">
    <property type="term" value="P:eye development"/>
    <property type="evidence" value="ECO:0007669"/>
    <property type="project" value="UniProtKB-ARBA"/>
</dbReference>
<evidence type="ECO:0000256" key="7">
    <source>
        <dbReference type="ARBA" id="ARBA00023242"/>
    </source>
</evidence>
<accession>T1P9X8</accession>
<feature type="domain" description="Homeobox" evidence="11">
    <location>
        <begin position="26"/>
        <end position="89"/>
    </location>
</feature>
<dbReference type="GO" id="GO:0000981">
    <property type="term" value="F:DNA-binding transcription factor activity, RNA polymerase II-specific"/>
    <property type="evidence" value="ECO:0007669"/>
    <property type="project" value="TreeGrafter"/>
</dbReference>
<comment type="similarity">
    <text evidence="8">Belongs to the TALE/TGIF homeobox family.</text>
</comment>
<evidence type="ECO:0000256" key="4">
    <source>
        <dbReference type="ARBA" id="ARBA00023125"/>
    </source>
</evidence>
<dbReference type="InterPro" id="IPR008422">
    <property type="entry name" value="KN_HD"/>
</dbReference>
<dbReference type="CDD" id="cd00086">
    <property type="entry name" value="homeodomain"/>
    <property type="match status" value="1"/>
</dbReference>
<reference evidence="12" key="1">
    <citation type="submission" date="2012-08" db="EMBL/GenBank/DDBJ databases">
        <title>Transcriptome of adult Musca domestica launches a platform for comparative house fly gene expression and characterization of differential gene expression among resistant and susceptible house flies.</title>
        <authorList>
            <person name="Liu N."/>
            <person name="Zhang L."/>
            <person name="Li M."/>
            <person name="Reid W."/>
        </authorList>
    </citation>
    <scope>NUCLEOTIDE SEQUENCE</scope>
    <source>
        <strain evidence="12">ALHF</strain>
        <tissue evidence="12">Whole body</tissue>
    </source>
</reference>
<evidence type="ECO:0000256" key="2">
    <source>
        <dbReference type="ARBA" id="ARBA00008446"/>
    </source>
</evidence>
<evidence type="ECO:0000313" key="12">
    <source>
        <dbReference type="EMBL" id="AFP59382.1"/>
    </source>
</evidence>
<dbReference type="VEuPathDB" id="VectorBase:MDOMA2_001298"/>
<proteinExistence type="evidence at transcript level"/>
<feature type="compositionally biased region" description="Basic residues" evidence="10">
    <location>
        <begin position="7"/>
        <end position="17"/>
    </location>
</feature>
<dbReference type="InterPro" id="IPR009057">
    <property type="entry name" value="Homeodomain-like_sf"/>
</dbReference>
<dbReference type="Gene3D" id="1.10.10.60">
    <property type="entry name" value="Homeodomain-like"/>
    <property type="match status" value="1"/>
</dbReference>
<evidence type="ECO:0000256" key="1">
    <source>
        <dbReference type="ARBA" id="ARBA00004123"/>
    </source>
</evidence>
<keyword evidence="7 9" id="KW-0539">Nucleus</keyword>
<dbReference type="FunFam" id="1.10.10.60:FF:000059">
    <property type="entry name" value="TGFB-induced factor homeobox 1"/>
    <property type="match status" value="1"/>
</dbReference>
<dbReference type="Pfam" id="PF05920">
    <property type="entry name" value="Homeobox_KN"/>
    <property type="match status" value="1"/>
</dbReference>
<dbReference type="PANTHER" id="PTHR11211:SF3">
    <property type="entry name" value="HOMEOBOX PROTEIN MOHAWK"/>
    <property type="match status" value="1"/>
</dbReference>
<dbReference type="GO" id="GO:0009887">
    <property type="term" value="P:animal organ morphogenesis"/>
    <property type="evidence" value="ECO:0007669"/>
    <property type="project" value="UniProtKB-ARBA"/>
</dbReference>
<dbReference type="InterPro" id="IPR001356">
    <property type="entry name" value="HD"/>
</dbReference>
<organism evidence="12">
    <name type="scientific">Musca domestica</name>
    <name type="common">House fly</name>
    <dbReference type="NCBI Taxonomy" id="7370"/>
    <lineage>
        <taxon>Eukaryota</taxon>
        <taxon>Metazoa</taxon>
        <taxon>Ecdysozoa</taxon>
        <taxon>Arthropoda</taxon>
        <taxon>Hexapoda</taxon>
        <taxon>Insecta</taxon>
        <taxon>Pterygota</taxon>
        <taxon>Neoptera</taxon>
        <taxon>Endopterygota</taxon>
        <taxon>Diptera</taxon>
        <taxon>Brachycera</taxon>
        <taxon>Muscomorpha</taxon>
        <taxon>Muscoidea</taxon>
        <taxon>Muscidae</taxon>
        <taxon>Musca</taxon>
    </lineage>
</organism>
<evidence type="ECO:0000256" key="3">
    <source>
        <dbReference type="ARBA" id="ARBA00023015"/>
    </source>
</evidence>
<protein>
    <submittedName>
        <fullName evidence="12">Homeobox</fullName>
    </submittedName>
</protein>
<evidence type="ECO:0000256" key="5">
    <source>
        <dbReference type="ARBA" id="ARBA00023155"/>
    </source>
</evidence>
<evidence type="ECO:0000256" key="8">
    <source>
        <dbReference type="ARBA" id="ARBA00038021"/>
    </source>
</evidence>
<keyword evidence="6" id="KW-0804">Transcription</keyword>
<evidence type="ECO:0000259" key="11">
    <source>
        <dbReference type="PROSITE" id="PS50071"/>
    </source>
</evidence>
<dbReference type="SUPFAM" id="SSF46689">
    <property type="entry name" value="Homeodomain-like"/>
    <property type="match status" value="1"/>
</dbReference>
<evidence type="ECO:0000256" key="6">
    <source>
        <dbReference type="ARBA" id="ARBA00023163"/>
    </source>
</evidence>
<dbReference type="VEuPathDB" id="VectorBase:MDOA011423"/>
<comment type="subcellular location">
    <subcellularLocation>
        <location evidence="1 9">Nucleus</location>
    </subcellularLocation>
</comment>
<feature type="compositionally biased region" description="Acidic residues" evidence="10">
    <location>
        <begin position="143"/>
        <end position="153"/>
    </location>
</feature>
<keyword evidence="5 9" id="KW-0371">Homeobox</keyword>
<sequence>MMEKPNRPQRNRRHSRRAWPPEDDLHYPRAAKRLFTPEIKRMLKEWLVRRRENPYPSRDEKKRLAIDTGLTYTQICNWFANWRRKLKNAEREKSKKSWGHLIKNYNTNAKGNVEQFSISSEDSIWEEEEQQYRRHHHHRSDNENEDDDLDSMCDIDGSSGGSTDTTERNGTGSSTISSGFGGEEGGIHMTGVNHITNIYNINNAMALHKDPSELFIGREVDVLTTNASCQITQSAANVGTKTKYKQKMMEKYLRDTYDTNSTPINSTMVHIGFNDQQTSTDNPQHATATVYCNGSNTTIIKSGAELSKWLESAAKFTPNKNNYFIEWNSKRNKNDKKPLLVTTTTKSFPVSNPNNGDAQQTSVTVVPILYSTTPASVQITNSPNTTNSHLQQQQQFQLHIPENEHIYNSIHHKDELDAAEALANLAFNCRQRMLDANVTAGCTFQRPLNAISS</sequence>
<dbReference type="AlphaFoldDB" id="T1P9X8"/>
<keyword evidence="3" id="KW-0805">Transcription regulation</keyword>
<dbReference type="GO" id="GO:0048646">
    <property type="term" value="P:anatomical structure formation involved in morphogenesis"/>
    <property type="evidence" value="ECO:0007669"/>
    <property type="project" value="UniProtKB-ARBA"/>
</dbReference>
<comment type="similarity">
    <text evidence="2">Belongs to the TALE/IRO homeobox family.</text>
</comment>
<dbReference type="GO" id="GO:0005634">
    <property type="term" value="C:nucleus"/>
    <property type="evidence" value="ECO:0007669"/>
    <property type="project" value="UniProtKB-SubCell"/>
</dbReference>
<keyword evidence="4 9" id="KW-0238">DNA-binding</keyword>
<dbReference type="GO" id="GO:0007517">
    <property type="term" value="P:muscle organ development"/>
    <property type="evidence" value="ECO:0007669"/>
    <property type="project" value="TreeGrafter"/>
</dbReference>
<dbReference type="GO" id="GO:0000978">
    <property type="term" value="F:RNA polymerase II cis-regulatory region sequence-specific DNA binding"/>
    <property type="evidence" value="ECO:0007669"/>
    <property type="project" value="TreeGrafter"/>
</dbReference>
<feature type="DNA-binding region" description="Homeobox" evidence="9">
    <location>
        <begin position="28"/>
        <end position="90"/>
    </location>
</feature>
<dbReference type="EMBL" id="KA644753">
    <property type="protein sequence ID" value="AFP59382.1"/>
    <property type="molecule type" value="mRNA"/>
</dbReference>